<dbReference type="Gene3D" id="3.30.43.10">
    <property type="entry name" value="Uridine Diphospho-n-acetylenolpyruvylglucosamine Reductase, domain 2"/>
    <property type="match status" value="1"/>
</dbReference>
<name>A0A0F8A3H8_9HYPO</name>
<evidence type="ECO:0000256" key="4">
    <source>
        <dbReference type="ARBA" id="ARBA00023002"/>
    </source>
</evidence>
<dbReference type="Pfam" id="PF01565">
    <property type="entry name" value="FAD_binding_4"/>
    <property type="match status" value="1"/>
</dbReference>
<dbReference type="InterPro" id="IPR016166">
    <property type="entry name" value="FAD-bd_PCMH"/>
</dbReference>
<dbReference type="Proteomes" id="UP000054481">
    <property type="component" value="Unassembled WGS sequence"/>
</dbReference>
<dbReference type="EMBL" id="KQ030559">
    <property type="protein sequence ID" value="KJZ71854.1"/>
    <property type="molecule type" value="Genomic_DNA"/>
</dbReference>
<dbReference type="PROSITE" id="PS51387">
    <property type="entry name" value="FAD_PCMH"/>
    <property type="match status" value="1"/>
</dbReference>
<dbReference type="Gene3D" id="3.40.462.20">
    <property type="match status" value="1"/>
</dbReference>
<keyword evidence="2" id="KW-0285">Flavoprotein</keyword>
<keyword evidence="4" id="KW-0560">Oxidoreductase</keyword>
<keyword evidence="3" id="KW-0274">FAD</keyword>
<sequence length="502" mass="54545">MLLQSIIAVAAVCIPATSSAVANSSSVDQLAEERQMDKPLIDTTFVEACKALQPADKVYYTATPQYLATLDRFISSTVQAPTCLFMPTQPQEIVNALKVIADKRVPFAVSSSRHASNKGFSSTTGIQIDMKGFQQVNLDPSNKAFVDVGPGNVWDNVYASLEGSGVNVVGGRVTGVGVGGFITGGGGYSWKTNQYGLTADTLIKADLVLPNGTLATVSATENAELFWAIKGGGNQFGIIYNFRLRTHPQTAQVYGGLRTYTADQIPAVVRAVADFSANNTDPKAQIIPTFNTIVGQPGVSLLGFYDGPDPGTSLNTFNGPAKTFTNDWRVRPFPDFVRSTPANATANLRGLFHTVSLKEYSLPIMQQIANQSQFWGTRPLRSGVFISYDVEPFNSDWARKTSTDAAWPHDNSPIPLNIYFAWVNPLDDDYYREAALESARLLNALADSEGQNVAQYALYPNYALYGSNAARVFGANAPRLARLKHQYDPEDIMGLTTYFTFN</sequence>
<feature type="domain" description="FAD-binding PCMH-type" evidence="6">
    <location>
        <begin position="77"/>
        <end position="249"/>
    </location>
</feature>
<evidence type="ECO:0000256" key="1">
    <source>
        <dbReference type="ARBA" id="ARBA00005466"/>
    </source>
</evidence>
<keyword evidence="5" id="KW-0732">Signal</keyword>
<reference evidence="7 8" key="1">
    <citation type="journal article" date="2014" name="Genome Biol. Evol.">
        <title>Comparative genomics and transcriptomics analyses reveal divergent lifestyle features of nematode endoparasitic fungus Hirsutella minnesotensis.</title>
        <authorList>
            <person name="Lai Y."/>
            <person name="Liu K."/>
            <person name="Zhang X."/>
            <person name="Zhang X."/>
            <person name="Li K."/>
            <person name="Wang N."/>
            <person name="Shu C."/>
            <person name="Wu Y."/>
            <person name="Wang C."/>
            <person name="Bushley K.E."/>
            <person name="Xiang M."/>
            <person name="Liu X."/>
        </authorList>
    </citation>
    <scope>NUCLEOTIDE SEQUENCE [LARGE SCALE GENOMIC DNA]</scope>
    <source>
        <strain evidence="7 8">3608</strain>
    </source>
</reference>
<evidence type="ECO:0000259" key="6">
    <source>
        <dbReference type="PROSITE" id="PS51387"/>
    </source>
</evidence>
<accession>A0A0F8A3H8</accession>
<proteinExistence type="inferred from homology"/>
<comment type="similarity">
    <text evidence="1">Belongs to the oxygen-dependent FAD-linked oxidoreductase family.</text>
</comment>
<dbReference type="AlphaFoldDB" id="A0A0F8A3H8"/>
<feature type="signal peptide" evidence="5">
    <location>
        <begin position="1"/>
        <end position="19"/>
    </location>
</feature>
<organism evidence="7 8">
    <name type="scientific">Hirsutella minnesotensis 3608</name>
    <dbReference type="NCBI Taxonomy" id="1043627"/>
    <lineage>
        <taxon>Eukaryota</taxon>
        <taxon>Fungi</taxon>
        <taxon>Dikarya</taxon>
        <taxon>Ascomycota</taxon>
        <taxon>Pezizomycotina</taxon>
        <taxon>Sordariomycetes</taxon>
        <taxon>Hypocreomycetidae</taxon>
        <taxon>Hypocreales</taxon>
        <taxon>Ophiocordycipitaceae</taxon>
        <taxon>Hirsutella</taxon>
    </lineage>
</organism>
<dbReference type="InterPro" id="IPR016167">
    <property type="entry name" value="FAD-bd_PCMH_sub1"/>
</dbReference>
<dbReference type="PANTHER" id="PTHR42973:SF13">
    <property type="entry name" value="FAD-BINDING PCMH-TYPE DOMAIN-CONTAINING PROTEIN"/>
    <property type="match status" value="1"/>
</dbReference>
<dbReference type="InterPro" id="IPR016169">
    <property type="entry name" value="FAD-bd_PCMH_sub2"/>
</dbReference>
<dbReference type="SUPFAM" id="SSF56176">
    <property type="entry name" value="FAD-binding/transporter-associated domain-like"/>
    <property type="match status" value="1"/>
</dbReference>
<evidence type="ECO:0000256" key="5">
    <source>
        <dbReference type="SAM" id="SignalP"/>
    </source>
</evidence>
<dbReference type="GO" id="GO:0016491">
    <property type="term" value="F:oxidoreductase activity"/>
    <property type="evidence" value="ECO:0007669"/>
    <property type="project" value="UniProtKB-KW"/>
</dbReference>
<dbReference type="PANTHER" id="PTHR42973">
    <property type="entry name" value="BINDING OXIDOREDUCTASE, PUTATIVE (AFU_ORTHOLOGUE AFUA_1G17690)-RELATED"/>
    <property type="match status" value="1"/>
</dbReference>
<dbReference type="InterPro" id="IPR006094">
    <property type="entry name" value="Oxid_FAD_bind_N"/>
</dbReference>
<evidence type="ECO:0000256" key="2">
    <source>
        <dbReference type="ARBA" id="ARBA00022630"/>
    </source>
</evidence>
<evidence type="ECO:0000256" key="3">
    <source>
        <dbReference type="ARBA" id="ARBA00022827"/>
    </source>
</evidence>
<gene>
    <name evidence="7" type="ORF">HIM_08782</name>
</gene>
<evidence type="ECO:0000313" key="7">
    <source>
        <dbReference type="EMBL" id="KJZ71854.1"/>
    </source>
</evidence>
<dbReference type="Gene3D" id="3.30.465.10">
    <property type="match status" value="1"/>
</dbReference>
<dbReference type="InterPro" id="IPR050416">
    <property type="entry name" value="FAD-linked_Oxidoreductase"/>
</dbReference>
<dbReference type="GO" id="GO:0071949">
    <property type="term" value="F:FAD binding"/>
    <property type="evidence" value="ECO:0007669"/>
    <property type="project" value="InterPro"/>
</dbReference>
<keyword evidence="8" id="KW-1185">Reference proteome</keyword>
<protein>
    <recommendedName>
        <fullName evidence="6">FAD-binding PCMH-type domain-containing protein</fullName>
    </recommendedName>
</protein>
<dbReference type="InterPro" id="IPR036318">
    <property type="entry name" value="FAD-bd_PCMH-like_sf"/>
</dbReference>
<dbReference type="OrthoDB" id="2151789at2759"/>
<feature type="chain" id="PRO_5002526555" description="FAD-binding PCMH-type domain-containing protein" evidence="5">
    <location>
        <begin position="20"/>
        <end position="502"/>
    </location>
</feature>
<evidence type="ECO:0000313" key="8">
    <source>
        <dbReference type="Proteomes" id="UP000054481"/>
    </source>
</evidence>